<dbReference type="InterPro" id="IPR015915">
    <property type="entry name" value="Kelch-typ_b-propeller"/>
</dbReference>
<sequence>MEEARPHHSMSRLERSDHTAFIHHNVLYVWGGYQEAGGEDSLLPGDEIWLCDLDSGKWECRAIEGDTPSEVTGACGSFLGGSLYVFAGRYRQGYTNQFFRVDLTEARYTWRRITDAKGTTPSPRNKHTCWVHTDRLIYFGGYCCKTTQEVRATPPLSFIVEETSWTAIGPTFFRCWGWNNEVNVFDTQTHTWSSPETQGPAPSPRGSHSSAVLGTRGFICGGLDTLDLYSLDLETWTWTYYDLSSSCVPIGRSMHTLTPTSDHTLLLYGGLGVNEEGVDDSRARSDAWQFDTLTKEWSERTHHPHHDKPRLWHSACRGEDDQVVVFGGSRDCCFLMDSVVILRSPLQSHCKDVFVFQTQPSSLSRLSEDAMARDRTRLTKQLPWLPQRMLEKLCKRLAYFSSQQPGALTEQPGALTEQPGALTEQPGALMEQPGATS</sequence>
<evidence type="ECO:0000313" key="5">
    <source>
        <dbReference type="Proteomes" id="UP001148018"/>
    </source>
</evidence>
<organism evidence="4 5">
    <name type="scientific">Muraenolepis orangiensis</name>
    <name type="common">Patagonian moray cod</name>
    <dbReference type="NCBI Taxonomy" id="630683"/>
    <lineage>
        <taxon>Eukaryota</taxon>
        <taxon>Metazoa</taxon>
        <taxon>Chordata</taxon>
        <taxon>Craniata</taxon>
        <taxon>Vertebrata</taxon>
        <taxon>Euteleostomi</taxon>
        <taxon>Actinopterygii</taxon>
        <taxon>Neopterygii</taxon>
        <taxon>Teleostei</taxon>
        <taxon>Neoteleostei</taxon>
        <taxon>Acanthomorphata</taxon>
        <taxon>Zeiogadaria</taxon>
        <taxon>Gadariae</taxon>
        <taxon>Gadiformes</taxon>
        <taxon>Muraenolepidoidei</taxon>
        <taxon>Muraenolepididae</taxon>
        <taxon>Muraenolepis</taxon>
    </lineage>
</organism>
<gene>
    <name evidence="4" type="ORF">NHX12_025098</name>
</gene>
<dbReference type="SUPFAM" id="SSF50965">
    <property type="entry name" value="Galactose oxidase, central domain"/>
    <property type="match status" value="1"/>
</dbReference>
<dbReference type="PANTHER" id="PTHR46228:SF1">
    <property type="entry name" value="KELCH DOMAIN-CONTAINING PROTEIN 1"/>
    <property type="match status" value="1"/>
</dbReference>
<accession>A0A9Q0EKM8</accession>
<evidence type="ECO:0000256" key="3">
    <source>
        <dbReference type="SAM" id="MobiDB-lite"/>
    </source>
</evidence>
<keyword evidence="2" id="KW-0677">Repeat</keyword>
<keyword evidence="1" id="KW-0880">Kelch repeat</keyword>
<evidence type="ECO:0000256" key="1">
    <source>
        <dbReference type="ARBA" id="ARBA00022441"/>
    </source>
</evidence>
<evidence type="ECO:0000256" key="2">
    <source>
        <dbReference type="ARBA" id="ARBA00022737"/>
    </source>
</evidence>
<dbReference type="EMBL" id="JANIIK010000040">
    <property type="protein sequence ID" value="KAJ3608048.1"/>
    <property type="molecule type" value="Genomic_DNA"/>
</dbReference>
<evidence type="ECO:0000313" key="4">
    <source>
        <dbReference type="EMBL" id="KAJ3608048.1"/>
    </source>
</evidence>
<dbReference type="AlphaFoldDB" id="A0A9Q0EKM8"/>
<proteinExistence type="predicted"/>
<reference evidence="4" key="1">
    <citation type="submission" date="2022-07" db="EMBL/GenBank/DDBJ databases">
        <title>Chromosome-level genome of Muraenolepis orangiensis.</title>
        <authorList>
            <person name="Kim J."/>
        </authorList>
    </citation>
    <scope>NUCLEOTIDE SEQUENCE</scope>
    <source>
        <strain evidence="4">KU_S4_2022</strain>
        <tissue evidence="4">Muscle</tissue>
    </source>
</reference>
<name>A0A9Q0EKM8_9TELE</name>
<keyword evidence="5" id="KW-1185">Reference proteome</keyword>
<dbReference type="PANTHER" id="PTHR46228">
    <property type="entry name" value="KELCH DOMAIN-CONTAINING PROTEIN"/>
    <property type="match status" value="1"/>
</dbReference>
<evidence type="ECO:0008006" key="6">
    <source>
        <dbReference type="Google" id="ProtNLM"/>
    </source>
</evidence>
<dbReference type="InterPro" id="IPR011043">
    <property type="entry name" value="Gal_Oxase/kelch_b-propeller"/>
</dbReference>
<dbReference type="Gene3D" id="2.120.10.80">
    <property type="entry name" value="Kelch-type beta propeller"/>
    <property type="match status" value="2"/>
</dbReference>
<dbReference type="Proteomes" id="UP001148018">
    <property type="component" value="Unassembled WGS sequence"/>
</dbReference>
<comment type="caution">
    <text evidence="4">The sequence shown here is derived from an EMBL/GenBank/DDBJ whole genome shotgun (WGS) entry which is preliminary data.</text>
</comment>
<protein>
    <recommendedName>
        <fullName evidence="6">Kelch domain-containing protein 1</fullName>
    </recommendedName>
</protein>
<feature type="region of interest" description="Disordered" evidence="3">
    <location>
        <begin position="407"/>
        <end position="437"/>
    </location>
</feature>
<feature type="region of interest" description="Disordered" evidence="3">
    <location>
        <begin position="190"/>
        <end position="209"/>
    </location>
</feature>
<dbReference type="Pfam" id="PF24681">
    <property type="entry name" value="Kelch_KLHDC2_KLHL20_DRC7"/>
    <property type="match status" value="2"/>
</dbReference>
<dbReference type="OrthoDB" id="10251809at2759"/>